<feature type="compositionally biased region" description="Basic residues" evidence="9">
    <location>
        <begin position="1300"/>
        <end position="1310"/>
    </location>
</feature>
<dbReference type="Pfam" id="PF00076">
    <property type="entry name" value="RRM_1"/>
    <property type="match status" value="1"/>
</dbReference>
<comment type="caution">
    <text evidence="11">The sequence shown here is derived from an EMBL/GenBank/DDBJ whole genome shotgun (WGS) entry which is preliminary data.</text>
</comment>
<feature type="domain" description="RRM" evidence="10">
    <location>
        <begin position="1326"/>
        <end position="1409"/>
    </location>
</feature>
<keyword evidence="12" id="KW-1185">Reference proteome</keyword>
<dbReference type="PANTHER" id="PTHR15528:SF11">
    <property type="entry name" value="FI18188P1"/>
    <property type="match status" value="1"/>
</dbReference>
<keyword evidence="4" id="KW-0805">Transcription regulation</keyword>
<evidence type="ECO:0000256" key="7">
    <source>
        <dbReference type="ARBA" id="ARBA00023242"/>
    </source>
</evidence>
<sequence length="1454" mass="161395">MESYHRTQKDRQANLNYLERDLTHDDHTRSGWAAGASLYSHDDYQDVCDFEKCIRLGLVGNVESFRRVCTEGKERREERSVPNNIVQENEMLQHKVLKIEMENIAQQKRLQQLEKMVMELAYNRSPTHVLDMNHHPPFGESRGINKVMEGEGVVSKNGDFSSRRTYEESEHCYTSDDERLSGDVASLMEEFDRKGRENGLVYGRSVADSDELDDVTCRESLSMNGSSKSTIHSEDVSSSPLPAFLTPSYHHSLSSNINPYSSENEPMISPQLCLTTPVLLTAAALREAEKHQGLVVKNETTNRFSCLSRISKGSDLPISSSFLDKSVNKPALTITLGSKVSPFSNLLAGIHQASNKGRTKSNNPGKSYWPGCEERSEAPHTPPAAKDSGGFLSPGSSVSGRVCKWSRSLRLPLLSPFPDSHCSDLDTHASDGDFITDLMFNLAENEDEEASDEEDLVVDEVVSLSMAGGNRQRSESFCSITGPCVPPDLLLDTRKIQDEEGVSLGEVREEDIMTEIAGELEDSMLLEDSPELIEDVMTPALHTQADVVDDTVKSTMKDEVKHRVKQEPQSGTEASMCETEHEEIESQVVNKKVSFVSRRKVVVLRCCGGGVRKILGGSLVAGSFTRLTLPSKTLQGSRTLQIDGKDVKLPAGSIILAMVNESGSLVPLPQLPVPAQSLTRTVKVETHDEEIDIETVAEETPVLEAGDLDSLLAQFEASEAVNKSGNNNTKAVSKSSKQLKSVGLTSSVAGNRRSSGSGISSSSNLPQASPTHQNIKDALPKEIIEKIKASTKRKSTQMLPEPLVVRKGRGVKQQEVNPHRSKAHRVVSQSTTPQNTTDLRVPPPLDHDYCISSEKSKKNKHSESRAASNEGLFNKLPDYYTTIPRHDAKKQSISSDEGNDDGGKKDSGVESGDVSDASVETEERRKDGKDSRAVTRDWRNKENRDEGAGYNKDSNIDIYNKLPAYMTDIGNSKPKDDVEADGNGSDGEKEEEKMVEDKPEAKKIKRKLNLSEYRQRIQSTQSSRCPSPALTDTSQAPSGVTSLQVSELVGKMESAKTENLEKKQLDKPESDSSRHVAQDEEMEEGELKGDSESETPVKPHSGGTTTTGCLDNSTSAKLPKDLEAKSPEKSLSVLSLSYNSCSAGNFDGCWKSGSHGPSSRRWSSSSRSRSRSKSPVIIKKHSSRKHRSSRGKRRRTHRCSRSSQSPHSSSRRRWSRSRSRSRSKGRSCSSSSCSSTRSSSRSRSRSNSVKTRDRWVYSHRLASRERRRRSHSRSRSLSSSRYSRVTRSRSPVWGPNRQSRSPHHRLPLRPRRPEDEDRTRQVEERRVIYIGRISEGTTKGDLRRRFQKFGDIVDISVHFREHGDNYGFVTYKNRDEAYNAVEHGNDDPSVPRYDLCFGGRRAFCKVQYSDLDAQANNSQYVGAAVGVPVPARPPPSDSMDFDSLLRAAMKRKTR</sequence>
<proteinExistence type="predicted"/>
<feature type="compositionally biased region" description="Polar residues" evidence="9">
    <location>
        <begin position="1102"/>
        <end position="1116"/>
    </location>
</feature>
<evidence type="ECO:0000313" key="11">
    <source>
        <dbReference type="EMBL" id="KAG7171776.1"/>
    </source>
</evidence>
<evidence type="ECO:0000256" key="5">
    <source>
        <dbReference type="ARBA" id="ARBA00023159"/>
    </source>
</evidence>
<feature type="compositionally biased region" description="Polar residues" evidence="9">
    <location>
        <begin position="764"/>
        <end position="773"/>
    </location>
</feature>
<feature type="compositionally biased region" description="Basic and acidic residues" evidence="9">
    <location>
        <begin position="1311"/>
        <end position="1320"/>
    </location>
</feature>
<feature type="compositionally biased region" description="Polar residues" evidence="9">
    <location>
        <begin position="1016"/>
        <end position="1045"/>
    </location>
</feature>
<organism evidence="11 12">
    <name type="scientific">Homarus americanus</name>
    <name type="common">American lobster</name>
    <dbReference type="NCBI Taxonomy" id="6706"/>
    <lineage>
        <taxon>Eukaryota</taxon>
        <taxon>Metazoa</taxon>
        <taxon>Ecdysozoa</taxon>
        <taxon>Arthropoda</taxon>
        <taxon>Crustacea</taxon>
        <taxon>Multicrustacea</taxon>
        <taxon>Malacostraca</taxon>
        <taxon>Eumalacostraca</taxon>
        <taxon>Eucarida</taxon>
        <taxon>Decapoda</taxon>
        <taxon>Pleocyemata</taxon>
        <taxon>Astacidea</taxon>
        <taxon>Nephropoidea</taxon>
        <taxon>Nephropidae</taxon>
        <taxon>Homarus</taxon>
    </lineage>
</organism>
<feature type="compositionally biased region" description="Basic and acidic residues" evidence="9">
    <location>
        <begin position="1085"/>
        <end position="1097"/>
    </location>
</feature>
<feature type="compositionally biased region" description="Low complexity" evidence="9">
    <location>
        <begin position="754"/>
        <end position="763"/>
    </location>
</feature>
<dbReference type="SMART" id="SM00360">
    <property type="entry name" value="RRM"/>
    <property type="match status" value="1"/>
</dbReference>
<keyword evidence="5" id="KW-0010">Activator</keyword>
<evidence type="ECO:0000256" key="6">
    <source>
        <dbReference type="ARBA" id="ARBA00023163"/>
    </source>
</evidence>
<feature type="compositionally biased region" description="Low complexity" evidence="9">
    <location>
        <begin position="1226"/>
        <end position="1248"/>
    </location>
</feature>
<dbReference type="Gene3D" id="3.30.70.330">
    <property type="match status" value="1"/>
</dbReference>
<dbReference type="Proteomes" id="UP000747542">
    <property type="component" value="Unassembled WGS sequence"/>
</dbReference>
<feature type="region of interest" description="Disordered" evidence="9">
    <location>
        <begin position="722"/>
        <end position="870"/>
    </location>
</feature>
<protein>
    <submittedName>
        <fullName evidence="11">Peroxisome proliferator-activated receptor gamma coactivator-related protein 1-like</fullName>
    </submittedName>
</protein>
<evidence type="ECO:0000313" key="12">
    <source>
        <dbReference type="Proteomes" id="UP000747542"/>
    </source>
</evidence>
<feature type="compositionally biased region" description="Polar residues" evidence="9">
    <location>
        <begin position="354"/>
        <end position="365"/>
    </location>
</feature>
<dbReference type="EMBL" id="JAHLQT010011632">
    <property type="protein sequence ID" value="KAG7171776.1"/>
    <property type="molecule type" value="Genomic_DNA"/>
</dbReference>
<dbReference type="GO" id="GO:0005634">
    <property type="term" value="C:nucleus"/>
    <property type="evidence" value="ECO:0007669"/>
    <property type="project" value="UniProtKB-SubCell"/>
</dbReference>
<dbReference type="InterPro" id="IPR035979">
    <property type="entry name" value="RBD_domain_sf"/>
</dbReference>
<feature type="compositionally biased region" description="Basic and acidic residues" evidence="9">
    <location>
        <begin position="1053"/>
        <end position="1078"/>
    </location>
</feature>
<name>A0A8J5N208_HOMAM</name>
<dbReference type="InterPro" id="IPR012677">
    <property type="entry name" value="Nucleotide-bd_a/b_plait_sf"/>
</dbReference>
<keyword evidence="7" id="KW-0539">Nucleus</keyword>
<evidence type="ECO:0000256" key="2">
    <source>
        <dbReference type="ARBA" id="ARBA00022553"/>
    </source>
</evidence>
<dbReference type="GO" id="GO:0045944">
    <property type="term" value="P:positive regulation of transcription by RNA polymerase II"/>
    <property type="evidence" value="ECO:0007669"/>
    <property type="project" value="TreeGrafter"/>
</dbReference>
<dbReference type="InterPro" id="IPR000504">
    <property type="entry name" value="RRM_dom"/>
</dbReference>
<feature type="region of interest" description="Disordered" evidence="9">
    <location>
        <begin position="1149"/>
        <end position="1320"/>
    </location>
</feature>
<evidence type="ECO:0000259" key="10">
    <source>
        <dbReference type="PROSITE" id="PS50102"/>
    </source>
</evidence>
<dbReference type="GO" id="GO:0003712">
    <property type="term" value="F:transcription coregulator activity"/>
    <property type="evidence" value="ECO:0007669"/>
    <property type="project" value="InterPro"/>
</dbReference>
<keyword evidence="11" id="KW-0675">Receptor</keyword>
<feature type="compositionally biased region" description="Basic and acidic residues" evidence="9">
    <location>
        <begin position="1118"/>
        <end position="1128"/>
    </location>
</feature>
<feature type="compositionally biased region" description="Basic residues" evidence="9">
    <location>
        <begin position="1265"/>
        <end position="1274"/>
    </location>
</feature>
<dbReference type="GO" id="GO:0003723">
    <property type="term" value="F:RNA binding"/>
    <property type="evidence" value="ECO:0007669"/>
    <property type="project" value="UniProtKB-UniRule"/>
</dbReference>
<feature type="compositionally biased region" description="Basic and acidic residues" evidence="9">
    <location>
        <begin position="986"/>
        <end position="1002"/>
    </location>
</feature>
<gene>
    <name evidence="11" type="primary">Pprc1-L</name>
    <name evidence="11" type="ORF">Hamer_G000687</name>
</gene>
<reference evidence="11" key="1">
    <citation type="journal article" date="2021" name="Sci. Adv.">
        <title>The American lobster genome reveals insights on longevity, neural, and immune adaptations.</title>
        <authorList>
            <person name="Polinski J.M."/>
            <person name="Zimin A.V."/>
            <person name="Clark K.F."/>
            <person name="Kohn A.B."/>
            <person name="Sadowski N."/>
            <person name="Timp W."/>
            <person name="Ptitsyn A."/>
            <person name="Khanna P."/>
            <person name="Romanova D.Y."/>
            <person name="Williams P."/>
            <person name="Greenwood S.J."/>
            <person name="Moroz L.L."/>
            <person name="Walt D.R."/>
            <person name="Bodnar A.G."/>
        </authorList>
    </citation>
    <scope>NUCLEOTIDE SEQUENCE</scope>
    <source>
        <strain evidence="11">GMGI-L3</strain>
    </source>
</reference>
<keyword evidence="6" id="KW-0804">Transcription</keyword>
<feature type="compositionally biased region" description="Polar residues" evidence="9">
    <location>
        <begin position="722"/>
        <end position="753"/>
    </location>
</feature>
<evidence type="ECO:0000256" key="8">
    <source>
        <dbReference type="PROSITE-ProRule" id="PRU00176"/>
    </source>
</evidence>
<feature type="compositionally biased region" description="Basic residues" evidence="9">
    <location>
        <begin position="1168"/>
        <end position="1200"/>
    </location>
</feature>
<keyword evidence="3 8" id="KW-0694">RNA-binding</keyword>
<dbReference type="PANTHER" id="PTHR15528">
    <property type="entry name" value="PEROXISOME PROLIFERATOR ACTIVATED RECEPTOR GAMMA COACTIVATOR 1 PGC-1 -RELATED"/>
    <property type="match status" value="1"/>
</dbReference>
<feature type="compositionally biased region" description="Basic and acidic residues" evidence="9">
    <location>
        <begin position="774"/>
        <end position="788"/>
    </location>
</feature>
<evidence type="ECO:0000256" key="3">
    <source>
        <dbReference type="ARBA" id="ARBA00022884"/>
    </source>
</evidence>
<feature type="compositionally biased region" description="Basic residues" evidence="9">
    <location>
        <begin position="1209"/>
        <end position="1225"/>
    </location>
</feature>
<keyword evidence="2" id="KW-0597">Phosphoprotein</keyword>
<evidence type="ECO:0000256" key="1">
    <source>
        <dbReference type="ARBA" id="ARBA00004123"/>
    </source>
</evidence>
<dbReference type="InterPro" id="IPR034605">
    <property type="entry name" value="PGC-1"/>
</dbReference>
<comment type="subcellular location">
    <subcellularLocation>
        <location evidence="1">Nucleus</location>
    </subcellularLocation>
</comment>
<feature type="compositionally biased region" description="Basic and acidic residues" evidence="9">
    <location>
        <begin position="921"/>
        <end position="947"/>
    </location>
</feature>
<dbReference type="SUPFAM" id="SSF54928">
    <property type="entry name" value="RNA-binding domain, RBD"/>
    <property type="match status" value="1"/>
</dbReference>
<feature type="compositionally biased region" description="Polar residues" evidence="9">
    <location>
        <begin position="827"/>
        <end position="838"/>
    </location>
</feature>
<dbReference type="PROSITE" id="PS50102">
    <property type="entry name" value="RRM"/>
    <property type="match status" value="1"/>
</dbReference>
<evidence type="ECO:0000256" key="4">
    <source>
        <dbReference type="ARBA" id="ARBA00023015"/>
    </source>
</evidence>
<evidence type="ECO:0000256" key="9">
    <source>
        <dbReference type="SAM" id="MobiDB-lite"/>
    </source>
</evidence>
<feature type="compositionally biased region" description="Low complexity" evidence="9">
    <location>
        <begin position="1275"/>
        <end position="1290"/>
    </location>
</feature>
<feature type="region of interest" description="Disordered" evidence="9">
    <location>
        <begin position="884"/>
        <end position="1129"/>
    </location>
</feature>
<accession>A0A8J5N208</accession>
<feature type="region of interest" description="Disordered" evidence="9">
    <location>
        <begin position="354"/>
        <end position="398"/>
    </location>
</feature>